<dbReference type="GO" id="GO:0043772">
    <property type="term" value="F:acyl-phosphate glycerol-3-phosphate acyltransferase activity"/>
    <property type="evidence" value="ECO:0007669"/>
    <property type="project" value="InterPro"/>
</dbReference>
<evidence type="ECO:0000256" key="2">
    <source>
        <dbReference type="ARBA" id="ARBA00022516"/>
    </source>
</evidence>
<dbReference type="AlphaFoldDB" id="A0A381VZD7"/>
<keyword evidence="8" id="KW-0594">Phospholipid biosynthesis</keyword>
<evidence type="ECO:0000256" key="8">
    <source>
        <dbReference type="ARBA" id="ARBA00023209"/>
    </source>
</evidence>
<feature type="transmembrane region" description="Helical" evidence="10">
    <location>
        <begin position="146"/>
        <end position="164"/>
    </location>
</feature>
<evidence type="ECO:0000256" key="1">
    <source>
        <dbReference type="ARBA" id="ARBA00022475"/>
    </source>
</evidence>
<reference evidence="11" key="1">
    <citation type="submission" date="2018-05" db="EMBL/GenBank/DDBJ databases">
        <authorList>
            <person name="Lanie J.A."/>
            <person name="Ng W.-L."/>
            <person name="Kazmierczak K.M."/>
            <person name="Andrzejewski T.M."/>
            <person name="Davidsen T.M."/>
            <person name="Wayne K.J."/>
            <person name="Tettelin H."/>
            <person name="Glass J.I."/>
            <person name="Rusch D."/>
            <person name="Podicherti R."/>
            <person name="Tsui H.-C.T."/>
            <person name="Winkler M.E."/>
        </authorList>
    </citation>
    <scope>NUCLEOTIDE SEQUENCE</scope>
</reference>
<dbReference type="PANTHER" id="PTHR30309">
    <property type="entry name" value="INNER MEMBRANE PROTEIN YGIH"/>
    <property type="match status" value="1"/>
</dbReference>
<feature type="transmembrane region" description="Helical" evidence="10">
    <location>
        <begin position="119"/>
        <end position="139"/>
    </location>
</feature>
<keyword evidence="7 10" id="KW-0472">Membrane</keyword>
<evidence type="ECO:0000256" key="9">
    <source>
        <dbReference type="ARBA" id="ARBA00023264"/>
    </source>
</evidence>
<keyword evidence="4 10" id="KW-0812">Transmembrane</keyword>
<dbReference type="InterPro" id="IPR003811">
    <property type="entry name" value="G3P_acylTferase_PlsY"/>
</dbReference>
<evidence type="ECO:0000256" key="3">
    <source>
        <dbReference type="ARBA" id="ARBA00022679"/>
    </source>
</evidence>
<dbReference type="PANTHER" id="PTHR30309:SF0">
    <property type="entry name" value="GLYCEROL-3-PHOSPHATE ACYLTRANSFERASE-RELATED"/>
    <property type="match status" value="1"/>
</dbReference>
<dbReference type="HAMAP" id="MF_01043">
    <property type="entry name" value="PlsY"/>
    <property type="match status" value="1"/>
</dbReference>
<keyword evidence="6" id="KW-0443">Lipid metabolism</keyword>
<organism evidence="11">
    <name type="scientific">marine metagenome</name>
    <dbReference type="NCBI Taxonomy" id="408172"/>
    <lineage>
        <taxon>unclassified sequences</taxon>
        <taxon>metagenomes</taxon>
        <taxon>ecological metagenomes</taxon>
    </lineage>
</organism>
<gene>
    <name evidence="11" type="ORF">METZ01_LOCUS97841</name>
</gene>
<proteinExistence type="inferred from homology"/>
<evidence type="ECO:0000256" key="7">
    <source>
        <dbReference type="ARBA" id="ARBA00023136"/>
    </source>
</evidence>
<evidence type="ECO:0000313" key="11">
    <source>
        <dbReference type="EMBL" id="SVA44987.1"/>
    </source>
</evidence>
<keyword evidence="2" id="KW-0444">Lipid biosynthesis</keyword>
<keyword evidence="3" id="KW-0808">Transferase</keyword>
<evidence type="ECO:0000256" key="5">
    <source>
        <dbReference type="ARBA" id="ARBA00022989"/>
    </source>
</evidence>
<evidence type="ECO:0000256" key="6">
    <source>
        <dbReference type="ARBA" id="ARBA00023098"/>
    </source>
</evidence>
<feature type="transmembrane region" description="Helical" evidence="10">
    <location>
        <begin position="170"/>
        <end position="188"/>
    </location>
</feature>
<feature type="transmembrane region" description="Helical" evidence="10">
    <location>
        <begin position="51"/>
        <end position="76"/>
    </location>
</feature>
<keyword evidence="5 10" id="KW-1133">Transmembrane helix</keyword>
<dbReference type="EMBL" id="UINC01010079">
    <property type="protein sequence ID" value="SVA44987.1"/>
    <property type="molecule type" value="Genomic_DNA"/>
</dbReference>
<dbReference type="SMART" id="SM01207">
    <property type="entry name" value="G3P_acyltransf"/>
    <property type="match status" value="1"/>
</dbReference>
<feature type="transmembrane region" description="Helical" evidence="10">
    <location>
        <begin position="88"/>
        <end position="107"/>
    </location>
</feature>
<keyword evidence="9" id="KW-1208">Phospholipid metabolism</keyword>
<dbReference type="Pfam" id="PF02660">
    <property type="entry name" value="G3P_acyltransf"/>
    <property type="match status" value="1"/>
</dbReference>
<dbReference type="GO" id="GO:0008654">
    <property type="term" value="P:phospholipid biosynthetic process"/>
    <property type="evidence" value="ECO:0007669"/>
    <property type="project" value="UniProtKB-KW"/>
</dbReference>
<dbReference type="GO" id="GO:0005886">
    <property type="term" value="C:plasma membrane"/>
    <property type="evidence" value="ECO:0007669"/>
    <property type="project" value="InterPro"/>
</dbReference>
<keyword evidence="1" id="KW-1003">Cell membrane</keyword>
<evidence type="ECO:0000256" key="10">
    <source>
        <dbReference type="SAM" id="Phobius"/>
    </source>
</evidence>
<protein>
    <submittedName>
        <fullName evidence="11">Uncharacterized protein</fullName>
    </submittedName>
</protein>
<accession>A0A381VZD7</accession>
<sequence length="213" mass="23880">MYELIVITCFGYLLGSLNGSLILGKINNFDIRNQGSGNAGATNIFRMQGKALGILVLCFDSLKGFFAIWLVDTFIVSHVADPLFVSELYLYCSGLSVFIGHCYPLWFQFKGGKGAATGLGIFIYFEPILVILSLMFWLLSLILFRFVGLSTMIAFISFPLFLYLLPNNEISSNLQIFSIILAVLILFTHQKNIRSMIKGTEPKIDFLSKKNEK</sequence>
<dbReference type="NCBIfam" id="TIGR00023">
    <property type="entry name" value="glycerol-3-phosphate 1-O-acyltransferase PlsY"/>
    <property type="match status" value="1"/>
</dbReference>
<evidence type="ECO:0000256" key="4">
    <source>
        <dbReference type="ARBA" id="ARBA00022692"/>
    </source>
</evidence>
<name>A0A381VZD7_9ZZZZ</name>